<dbReference type="InterPro" id="IPR019533">
    <property type="entry name" value="Peptidase_S26"/>
</dbReference>
<dbReference type="EMBL" id="AYGX02000122">
    <property type="protein sequence ID" value="KRO26562.1"/>
    <property type="molecule type" value="Genomic_DNA"/>
</dbReference>
<keyword evidence="5 8" id="KW-0645">Protease</keyword>
<evidence type="ECO:0000256" key="1">
    <source>
        <dbReference type="ARBA" id="ARBA00000677"/>
    </source>
</evidence>
<dbReference type="Proteomes" id="UP000050920">
    <property type="component" value="Unassembled WGS sequence"/>
</dbReference>
<dbReference type="NCBIfam" id="TIGR02227">
    <property type="entry name" value="sigpep_I_bact"/>
    <property type="match status" value="1"/>
</dbReference>
<evidence type="ECO:0000256" key="8">
    <source>
        <dbReference type="RuleBase" id="RU003993"/>
    </source>
</evidence>
<organism evidence="11 12">
    <name type="scientific">Lactiplantibacillus fabifermentans DSM 21115</name>
    <dbReference type="NCBI Taxonomy" id="1413187"/>
    <lineage>
        <taxon>Bacteria</taxon>
        <taxon>Bacillati</taxon>
        <taxon>Bacillota</taxon>
        <taxon>Bacilli</taxon>
        <taxon>Lactobacillales</taxon>
        <taxon>Lactobacillaceae</taxon>
        <taxon>Lactiplantibacillus</taxon>
    </lineage>
</organism>
<comment type="subcellular location">
    <subcellularLocation>
        <location evidence="2">Cell membrane</location>
        <topology evidence="2">Single-pass type II membrane protein</topology>
    </subcellularLocation>
    <subcellularLocation>
        <location evidence="9">Membrane</location>
        <topology evidence="9">Single-pass type II membrane protein</topology>
    </subcellularLocation>
</comment>
<dbReference type="EC" id="3.4.21.89" evidence="4 8"/>
<evidence type="ECO:0000256" key="5">
    <source>
        <dbReference type="ARBA" id="ARBA00022670"/>
    </source>
</evidence>
<gene>
    <name evidence="11" type="ORF">DY78_GL000826</name>
</gene>
<dbReference type="GO" id="GO:0006465">
    <property type="term" value="P:signal peptide processing"/>
    <property type="evidence" value="ECO:0007669"/>
    <property type="project" value="InterPro"/>
</dbReference>
<dbReference type="InterPro" id="IPR019757">
    <property type="entry name" value="Pept_S26A_signal_pept_1_Lys-AS"/>
</dbReference>
<sequence>MAVKLKLIAHLLLPIVAGLIIAFFIREYWFTVVHVDGKSMTPTLQDNERVIAVKTASVHTGEIVIFKAYGLNPQEKDHNAVYVKRIIGQPGDAIHYTKTGQLYVNHHRIAQSYLKNHFQQTTGSLVTNDHHHLMGWSLTRLSSSQVAWKTALKHNRVPQGDYFVMGDHRSVSNDSRYWGFVPKSHIIGVVKAWPWQPNAALINQVN</sequence>
<keyword evidence="12" id="KW-1185">Reference proteome</keyword>
<dbReference type="InterPro" id="IPR019756">
    <property type="entry name" value="Pept_S26A_signal_pept_1_Ser-AS"/>
</dbReference>
<comment type="similarity">
    <text evidence="3 9">Belongs to the peptidase S26 family.</text>
</comment>
<keyword evidence="8" id="KW-0812">Transmembrane</keyword>
<feature type="transmembrane region" description="Helical" evidence="8">
    <location>
        <begin position="7"/>
        <end position="25"/>
    </location>
</feature>
<comment type="catalytic activity">
    <reaction evidence="1 8">
        <text>Cleavage of hydrophobic, N-terminal signal or leader sequences from secreted and periplasmic proteins.</text>
        <dbReference type="EC" id="3.4.21.89"/>
    </reaction>
</comment>
<dbReference type="SUPFAM" id="SSF51306">
    <property type="entry name" value="LexA/Signal peptidase"/>
    <property type="match status" value="1"/>
</dbReference>
<proteinExistence type="inferred from homology"/>
<evidence type="ECO:0000313" key="11">
    <source>
        <dbReference type="EMBL" id="KRO26562.1"/>
    </source>
</evidence>
<keyword evidence="8" id="KW-1133">Transmembrane helix</keyword>
<evidence type="ECO:0000313" key="12">
    <source>
        <dbReference type="Proteomes" id="UP000050920"/>
    </source>
</evidence>
<evidence type="ECO:0000256" key="6">
    <source>
        <dbReference type="ARBA" id="ARBA00022801"/>
    </source>
</evidence>
<evidence type="ECO:0000259" key="10">
    <source>
        <dbReference type="Pfam" id="PF10502"/>
    </source>
</evidence>
<keyword evidence="6 8" id="KW-0378">Hydrolase</keyword>
<name>A0A0R2NNY1_9LACO</name>
<dbReference type="InterPro" id="IPR000223">
    <property type="entry name" value="Pept_S26A_signal_pept_1"/>
</dbReference>
<dbReference type="GO" id="GO:0004252">
    <property type="term" value="F:serine-type endopeptidase activity"/>
    <property type="evidence" value="ECO:0007669"/>
    <property type="project" value="InterPro"/>
</dbReference>
<evidence type="ECO:0000256" key="2">
    <source>
        <dbReference type="ARBA" id="ARBA00004401"/>
    </source>
</evidence>
<keyword evidence="8" id="KW-0472">Membrane</keyword>
<evidence type="ECO:0000256" key="4">
    <source>
        <dbReference type="ARBA" id="ARBA00013208"/>
    </source>
</evidence>
<dbReference type="PROSITE" id="PS00761">
    <property type="entry name" value="SPASE_I_3"/>
    <property type="match status" value="1"/>
</dbReference>
<feature type="domain" description="Peptidase S26" evidence="10">
    <location>
        <begin position="10"/>
        <end position="192"/>
    </location>
</feature>
<accession>A0A0R2NNY1</accession>
<comment type="caution">
    <text evidence="11">The sequence shown here is derived from an EMBL/GenBank/DDBJ whole genome shotgun (WGS) entry which is preliminary data.</text>
</comment>
<evidence type="ECO:0000256" key="9">
    <source>
        <dbReference type="RuleBase" id="RU362042"/>
    </source>
</evidence>
<reference evidence="11 12" key="1">
    <citation type="journal article" date="2015" name="Genome Announc.">
        <title>Expanding the biotechnology potential of lactobacilli through comparative genomics of 213 strains and associated genera.</title>
        <authorList>
            <person name="Sun Z."/>
            <person name="Harris H.M."/>
            <person name="McCann A."/>
            <person name="Guo C."/>
            <person name="Argimon S."/>
            <person name="Zhang W."/>
            <person name="Yang X."/>
            <person name="Jeffery I.B."/>
            <person name="Cooney J.C."/>
            <person name="Kagawa T.F."/>
            <person name="Liu W."/>
            <person name="Song Y."/>
            <person name="Salvetti E."/>
            <person name="Wrobel A."/>
            <person name="Rasinkangas P."/>
            <person name="Parkhill J."/>
            <person name="Rea M.C."/>
            <person name="O'Sullivan O."/>
            <person name="Ritari J."/>
            <person name="Douillard F.P."/>
            <person name="Paul Ross R."/>
            <person name="Yang R."/>
            <person name="Briner A.E."/>
            <person name="Felis G.E."/>
            <person name="de Vos W.M."/>
            <person name="Barrangou R."/>
            <person name="Klaenhammer T.R."/>
            <person name="Caufield P.W."/>
            <person name="Cui Y."/>
            <person name="Zhang H."/>
            <person name="O'Toole P.W."/>
        </authorList>
    </citation>
    <scope>NUCLEOTIDE SEQUENCE [LARGE SCALE GENOMIC DNA]</scope>
    <source>
        <strain evidence="11 12">DSM 21115</strain>
    </source>
</reference>
<protein>
    <recommendedName>
        <fullName evidence="4 8">Signal peptidase I</fullName>
        <ecNumber evidence="4 8">3.4.21.89</ecNumber>
    </recommendedName>
</protein>
<dbReference type="PANTHER" id="PTHR43390:SF1">
    <property type="entry name" value="CHLOROPLAST PROCESSING PEPTIDASE"/>
    <property type="match status" value="1"/>
</dbReference>
<dbReference type="CDD" id="cd06530">
    <property type="entry name" value="S26_SPase_I"/>
    <property type="match status" value="1"/>
</dbReference>
<dbReference type="PRINTS" id="PR00727">
    <property type="entry name" value="LEADERPTASE"/>
</dbReference>
<dbReference type="PANTHER" id="PTHR43390">
    <property type="entry name" value="SIGNAL PEPTIDASE I"/>
    <property type="match status" value="1"/>
</dbReference>
<dbReference type="InterPro" id="IPR019758">
    <property type="entry name" value="Pept_S26A_signal_pept_1_CS"/>
</dbReference>
<dbReference type="PROSITE" id="PS00760">
    <property type="entry name" value="SPASE_I_2"/>
    <property type="match status" value="1"/>
</dbReference>
<dbReference type="Gene3D" id="2.10.109.10">
    <property type="entry name" value="Umud Fragment, subunit A"/>
    <property type="match status" value="1"/>
</dbReference>
<dbReference type="InterPro" id="IPR036286">
    <property type="entry name" value="LexA/Signal_pep-like_sf"/>
</dbReference>
<feature type="active site" evidence="7">
    <location>
        <position position="84"/>
    </location>
</feature>
<evidence type="ECO:0000256" key="7">
    <source>
        <dbReference type="PIRSR" id="PIRSR600223-1"/>
    </source>
</evidence>
<dbReference type="AlphaFoldDB" id="A0A0R2NNY1"/>
<feature type="active site" evidence="7">
    <location>
        <position position="39"/>
    </location>
</feature>
<dbReference type="GO" id="GO:0009003">
    <property type="term" value="F:signal peptidase activity"/>
    <property type="evidence" value="ECO:0007669"/>
    <property type="project" value="UniProtKB-EC"/>
</dbReference>
<dbReference type="PROSITE" id="PS00501">
    <property type="entry name" value="SPASE_I_1"/>
    <property type="match status" value="1"/>
</dbReference>
<dbReference type="RefSeq" id="WP_024625520.1">
    <property type="nucleotide sequence ID" value="NZ_AYGX02000122.1"/>
</dbReference>
<dbReference type="Pfam" id="PF10502">
    <property type="entry name" value="Peptidase_S26"/>
    <property type="match status" value="1"/>
</dbReference>
<dbReference type="GO" id="GO:0005886">
    <property type="term" value="C:plasma membrane"/>
    <property type="evidence" value="ECO:0007669"/>
    <property type="project" value="UniProtKB-SubCell"/>
</dbReference>
<evidence type="ECO:0000256" key="3">
    <source>
        <dbReference type="ARBA" id="ARBA00009370"/>
    </source>
</evidence>